<protein>
    <submittedName>
        <fullName evidence="3">AT hook domain-containing protein</fullName>
    </submittedName>
</protein>
<feature type="compositionally biased region" description="Basic residues" evidence="1">
    <location>
        <begin position="416"/>
        <end position="434"/>
    </location>
</feature>
<dbReference type="AlphaFoldDB" id="K1XJW2"/>
<dbReference type="RefSeq" id="XP_007297147.1">
    <property type="nucleotide sequence ID" value="XM_007297085.1"/>
</dbReference>
<accession>K1XJW2</accession>
<evidence type="ECO:0000256" key="1">
    <source>
        <dbReference type="SAM" id="MobiDB-lite"/>
    </source>
</evidence>
<dbReference type="Pfam" id="PF20994">
    <property type="entry name" value="CENPU"/>
    <property type="match status" value="1"/>
</dbReference>
<feature type="domain" description="Inner kinetochore subunit AME1" evidence="2">
    <location>
        <begin position="477"/>
        <end position="663"/>
    </location>
</feature>
<reference evidence="3 4" key="1">
    <citation type="journal article" date="2012" name="BMC Genomics">
        <title>Sequencing the genome of Marssonina brunnea reveals fungus-poplar co-evolution.</title>
        <authorList>
            <person name="Zhu S."/>
            <person name="Cao Y.-Z."/>
            <person name="Jiang C."/>
            <person name="Tan B.-Y."/>
            <person name="Wang Z."/>
            <person name="Feng S."/>
            <person name="Zhang L."/>
            <person name="Su X.-H."/>
            <person name="Brejova B."/>
            <person name="Vinar T."/>
            <person name="Xu M."/>
            <person name="Wang M.-X."/>
            <person name="Zhang S.-G."/>
            <person name="Huang M.-R."/>
            <person name="Wu R."/>
            <person name="Zhou Y."/>
        </authorList>
    </citation>
    <scope>NUCLEOTIDE SEQUENCE [LARGE SCALE GENOMIC DNA]</scope>
    <source>
        <strain evidence="3 4">MB_m1</strain>
    </source>
</reference>
<dbReference type="eggNOG" id="ENOG502SGUR">
    <property type="taxonomic scope" value="Eukaryota"/>
</dbReference>
<dbReference type="OMA" id="SVMRIKG"/>
<gene>
    <name evidence="3" type="ORF">MBM_09258</name>
</gene>
<evidence type="ECO:0000313" key="3">
    <source>
        <dbReference type="EMBL" id="EKD12689.1"/>
    </source>
</evidence>
<feature type="compositionally biased region" description="Low complexity" evidence="1">
    <location>
        <begin position="78"/>
        <end position="89"/>
    </location>
</feature>
<feature type="compositionally biased region" description="Polar residues" evidence="1">
    <location>
        <begin position="204"/>
        <end position="213"/>
    </location>
</feature>
<evidence type="ECO:0000259" key="2">
    <source>
        <dbReference type="Pfam" id="PF20994"/>
    </source>
</evidence>
<dbReference type="KEGG" id="mbe:MBM_09258"/>
<dbReference type="EMBL" id="JH921455">
    <property type="protein sequence ID" value="EKD12689.1"/>
    <property type="molecule type" value="Genomic_DNA"/>
</dbReference>
<dbReference type="GeneID" id="18765193"/>
<sequence length="673" mass="74484">MASREERMQQRLRGSQRRQVKDVDFGLSFPINPAQAEPNASPSIHQPSPQATDLPSQSTSAQTPAARQPSLPASIRLSASTSTNDANTSAKRRKLDTDVAPNSARSMRSRAGREQGQGDPPRRLEDIARNSEEGTGEHEQESSDLEPADVEMSIGPDLSGEGDGHDRGDPGDASILEESIDEETTVEVIGGAEVEGREVELSSVKGSRASTKTPLPLEESFVDVVEESPRNAPGSGMRTRVALPKSSQLLNEDVTGPREKTPVMQRKRKRGENGPKSSPILRGKQRQTPMLDELDELSPEQPSSRFHGTRAVVEELDELSPEQPNRRNRTTHAIVDEHAEYTEVDENTSRSYEQEEAEEIDDEQAAAVLTKNQGRRTSSRFAAASPELGARDVSKPPIFKKPKGRLQVDSSPVRQRQPKRAPSKVKSKGAKKAANKQPIRAGKPIDVVVHRLTGWPMYDENEDDADVLNSEIPHVKRSGVNTIDVLSEVCQELISTGLNTLEGMGNECQDKAARREYKVKYDAVETFGRELNLRLLEHTINLDNAYSLERRVRDEQRKKLGLREEILRVRKEREQVALRMDSIRMKHEREKNAAQSRESLNTAVYDIELAIELGKSAQSQTTPAGAMVGTEVLVKRVANDVSGMGDGGGLLKRIREFNAFLERAALALEERKL</sequence>
<name>K1XJW2_MARBU</name>
<keyword evidence="4" id="KW-1185">Reference proteome</keyword>
<dbReference type="InterPro" id="IPR048743">
    <property type="entry name" value="AME1"/>
</dbReference>
<dbReference type="InParanoid" id="K1XJW2"/>
<feature type="compositionally biased region" description="Acidic residues" evidence="1">
    <location>
        <begin position="354"/>
        <end position="364"/>
    </location>
</feature>
<feature type="region of interest" description="Disordered" evidence="1">
    <location>
        <begin position="1"/>
        <end position="437"/>
    </location>
</feature>
<feature type="compositionally biased region" description="Polar residues" evidence="1">
    <location>
        <begin position="38"/>
        <end position="65"/>
    </location>
</feature>
<organism evidence="3 4">
    <name type="scientific">Marssonina brunnea f. sp. multigermtubi (strain MB_m1)</name>
    <name type="common">Marssonina leaf spot fungus</name>
    <dbReference type="NCBI Taxonomy" id="1072389"/>
    <lineage>
        <taxon>Eukaryota</taxon>
        <taxon>Fungi</taxon>
        <taxon>Dikarya</taxon>
        <taxon>Ascomycota</taxon>
        <taxon>Pezizomycotina</taxon>
        <taxon>Leotiomycetes</taxon>
        <taxon>Helotiales</taxon>
        <taxon>Drepanopezizaceae</taxon>
        <taxon>Drepanopeziza</taxon>
    </lineage>
</organism>
<evidence type="ECO:0000313" key="4">
    <source>
        <dbReference type="Proteomes" id="UP000006753"/>
    </source>
</evidence>
<proteinExistence type="predicted"/>
<dbReference type="Proteomes" id="UP000006753">
    <property type="component" value="Unassembled WGS sequence"/>
</dbReference>
<feature type="compositionally biased region" description="Basic and acidic residues" evidence="1">
    <location>
        <begin position="120"/>
        <end position="141"/>
    </location>
</feature>
<dbReference type="HOGENOM" id="CLU_019416_0_0_1"/>
<dbReference type="OrthoDB" id="5377952at2759"/>